<gene>
    <name evidence="1" type="ORF">MTBPR1_60137</name>
</gene>
<sequence>MTSFYFSLAGDNQIAAVEADIELGQQADGSVVHEIFNCPAQAQIEDAAFLLVKGPLKEGSFRHSFVDLASGGSSCCGSCS</sequence>
<reference evidence="1 2" key="1">
    <citation type="submission" date="2016-07" db="EMBL/GenBank/DDBJ databases">
        <authorList>
            <person name="Lefevre C.T."/>
        </authorList>
    </citation>
    <scope>NUCLEOTIDE SEQUENCE [LARGE SCALE GENOMIC DNA]</scope>
    <source>
        <strain evidence="1">PR1</strain>
    </source>
</reference>
<keyword evidence="2" id="KW-1185">Reference proteome</keyword>
<proteinExistence type="predicted"/>
<dbReference type="RefSeq" id="WP_069189640.1">
    <property type="nucleotide sequence ID" value="NZ_FLYE01000045.1"/>
</dbReference>
<protein>
    <submittedName>
        <fullName evidence="1">Uncharacterized protein</fullName>
    </submittedName>
</protein>
<evidence type="ECO:0000313" key="2">
    <source>
        <dbReference type="Proteomes" id="UP000231658"/>
    </source>
</evidence>
<evidence type="ECO:0000313" key="1">
    <source>
        <dbReference type="EMBL" id="SCA57624.1"/>
    </source>
</evidence>
<name>A0A1C3RK11_9PROT</name>
<dbReference type="Proteomes" id="UP000231658">
    <property type="component" value="Unassembled WGS sequence"/>
</dbReference>
<organism evidence="1 2">
    <name type="scientific">Candidatus Terasakiella magnetica</name>
    <dbReference type="NCBI Taxonomy" id="1867952"/>
    <lineage>
        <taxon>Bacteria</taxon>
        <taxon>Pseudomonadati</taxon>
        <taxon>Pseudomonadota</taxon>
        <taxon>Alphaproteobacteria</taxon>
        <taxon>Rhodospirillales</taxon>
        <taxon>Terasakiellaceae</taxon>
        <taxon>Terasakiella</taxon>
    </lineage>
</organism>
<dbReference type="EMBL" id="FLYE01000045">
    <property type="protein sequence ID" value="SCA57624.1"/>
    <property type="molecule type" value="Genomic_DNA"/>
</dbReference>
<dbReference type="AlphaFoldDB" id="A0A1C3RK11"/>
<accession>A0A1C3RK11</accession>